<evidence type="ECO:0000313" key="1">
    <source>
        <dbReference type="EnsemblPlants" id="MELO3C029263.2.1"/>
    </source>
</evidence>
<reference evidence="1" key="1">
    <citation type="submission" date="2023-03" db="UniProtKB">
        <authorList>
            <consortium name="EnsemblPlants"/>
        </authorList>
    </citation>
    <scope>IDENTIFICATION</scope>
</reference>
<organism evidence="1">
    <name type="scientific">Cucumis melo</name>
    <name type="common">Muskmelon</name>
    <dbReference type="NCBI Taxonomy" id="3656"/>
    <lineage>
        <taxon>Eukaryota</taxon>
        <taxon>Viridiplantae</taxon>
        <taxon>Streptophyta</taxon>
        <taxon>Embryophyta</taxon>
        <taxon>Tracheophyta</taxon>
        <taxon>Spermatophyta</taxon>
        <taxon>Magnoliopsida</taxon>
        <taxon>eudicotyledons</taxon>
        <taxon>Gunneridae</taxon>
        <taxon>Pentapetalae</taxon>
        <taxon>rosids</taxon>
        <taxon>fabids</taxon>
        <taxon>Cucurbitales</taxon>
        <taxon>Cucurbitaceae</taxon>
        <taxon>Benincaseae</taxon>
        <taxon>Cucumis</taxon>
    </lineage>
</organism>
<proteinExistence type="predicted"/>
<dbReference type="EnsemblPlants" id="MELO3C029263.2.1">
    <property type="protein sequence ID" value="MELO3C029263.2.1"/>
    <property type="gene ID" value="MELO3C029263.2"/>
</dbReference>
<accession>A0A9I9E616</accession>
<dbReference type="Gramene" id="MELO3C029263.2.1">
    <property type="protein sequence ID" value="MELO3C029263.2.1"/>
    <property type="gene ID" value="MELO3C029263.2"/>
</dbReference>
<name>A0A9I9E616_CUCME</name>
<dbReference type="AlphaFoldDB" id="A0A9I9E616"/>
<protein>
    <submittedName>
        <fullName evidence="1">Uncharacterized protein</fullName>
    </submittedName>
</protein>
<sequence>MKNDLGGVVNGITFDAASRDCSNGIGAKMEIPNSLNGGVDGDFDVEWRRIREKIGGAPLYGVIPASTIPSRTADCQFLRFEGLIGSAVEAGVNGATAAEDALARGSNVSGRRPLESSRILPETSNWNFREESRRVQEQELGICLIMWQRVDNRPFRLRRLCSRSNLLWEIPSRWTQISEEFGRADEAEKMSKNFSEQLTKIIFVHVEENELYGKRRVRTRGGVKRYQNTEVNRTSCTCTIKAQVRLTLP</sequence>